<dbReference type="EMBL" id="PGXC01000002">
    <property type="protein sequence ID" value="PKK91649.1"/>
    <property type="molecule type" value="Genomic_DNA"/>
</dbReference>
<evidence type="ECO:0000313" key="2">
    <source>
        <dbReference type="Proteomes" id="UP000233256"/>
    </source>
</evidence>
<gene>
    <name evidence="1" type="ORF">CVV64_02995</name>
</gene>
<evidence type="ECO:0000313" key="1">
    <source>
        <dbReference type="EMBL" id="PKK91649.1"/>
    </source>
</evidence>
<dbReference type="Gene3D" id="2.130.10.10">
    <property type="entry name" value="YVTN repeat-like/Quinoprotein amine dehydrogenase"/>
    <property type="match status" value="3"/>
</dbReference>
<dbReference type="Proteomes" id="UP000233256">
    <property type="component" value="Unassembled WGS sequence"/>
</dbReference>
<name>A0A2N1PTH5_9BACT</name>
<reference evidence="1 2" key="1">
    <citation type="journal article" date="2017" name="ISME J.">
        <title>Potential for microbial H2 and metal transformations associated with novel bacteria and archaea in deep terrestrial subsurface sediments.</title>
        <authorList>
            <person name="Hernsdorf A.W."/>
            <person name="Amano Y."/>
            <person name="Miyakawa K."/>
            <person name="Ise K."/>
            <person name="Suzuki Y."/>
            <person name="Anantharaman K."/>
            <person name="Probst A."/>
            <person name="Burstein D."/>
            <person name="Thomas B.C."/>
            <person name="Banfield J.F."/>
        </authorList>
    </citation>
    <scope>NUCLEOTIDE SEQUENCE [LARGE SCALE GENOMIC DNA]</scope>
    <source>
        <strain evidence="1">HGW-Wallbacteria-1</strain>
    </source>
</reference>
<dbReference type="InterPro" id="IPR015943">
    <property type="entry name" value="WD40/YVTN_repeat-like_dom_sf"/>
</dbReference>
<comment type="caution">
    <text evidence="1">The sequence shown here is derived from an EMBL/GenBank/DDBJ whole genome shotgun (WGS) entry which is preliminary data.</text>
</comment>
<dbReference type="SUPFAM" id="SSF63829">
    <property type="entry name" value="Calcium-dependent phosphotriesterase"/>
    <property type="match status" value="2"/>
</dbReference>
<dbReference type="AlphaFoldDB" id="A0A2N1PTH5"/>
<organism evidence="1 2">
    <name type="scientific">Candidatus Wallbacteria bacterium HGW-Wallbacteria-1</name>
    <dbReference type="NCBI Taxonomy" id="2013854"/>
    <lineage>
        <taxon>Bacteria</taxon>
        <taxon>Candidatus Walliibacteriota</taxon>
    </lineage>
</organism>
<evidence type="ECO:0008006" key="3">
    <source>
        <dbReference type="Google" id="ProtNLM"/>
    </source>
</evidence>
<proteinExistence type="predicted"/>
<accession>A0A2N1PTH5</accession>
<protein>
    <recommendedName>
        <fullName evidence="3">Two component regulator propeller</fullName>
    </recommendedName>
</protein>
<sequence>MENQALGMKKRYFGPGSGSGMVILCSILAILLVSPWSLAGVLTYNSENTCLPSNRVHNLVSDTHGGFIAAVDGGAVSFRGIQIDPLDLPDGSSGWCLTDIETRGSDLFVATANRGLWVKRNGKWISATREDARLPVSGMRDLAIFSVPGLEKSQEDFLFLATDAGLGILPLGKNGTDLDMDRISIPGDSVPVNCLCSCPDGVWVGTLQGAYLYHPVKGIVRTLSIDDGLPSPCINSIAFSDGRVWFATDAGLVRFLGSEYRIYNSENAPLAHGRIVSVTPLDGGVLVATTTSVHRISREVFKEYDLGMKPAGPISSAILLAYQDGSDDLWVSTVGTGLIRFCSSIRTPALARRATRLSVAAPGDSPRVEYTSEDGLPEGRITSIAVDNESFSGRKLIWLGTDSGPVSFDGTMFTLYDSEVTGLRDSSVTSLQVAGPPGYRFLWVSTRTGGLVRYDGSAWKVMSGKSGPGSDSVYSLALSERGLWAATHIGASWLGQNGIWVRYSRENGLVSDKVYGVATAPGDGGTWFAAELGLSHFRDGRFTSYSQWDGLPGFRYISILPVSDREVWAGSYRDGAVRWDGRDFIHYDRHLGLDGKRVNSLVLHEGSVVAATESGVFVFTGSRFEKRSFNYSGEALFIASDGAYLWVATRMGLYRFLFNGNLKADN</sequence>